<keyword evidence="3" id="KW-0862">Zinc</keyword>
<keyword evidence="7" id="KW-1185">Reference proteome</keyword>
<feature type="zinc finger region" description="dksA C4-type" evidence="4">
    <location>
        <begin position="37"/>
        <end position="61"/>
    </location>
</feature>
<evidence type="ECO:0000256" key="3">
    <source>
        <dbReference type="ARBA" id="ARBA00022833"/>
    </source>
</evidence>
<evidence type="ECO:0000313" key="6">
    <source>
        <dbReference type="EMBL" id="RIA44061.1"/>
    </source>
</evidence>
<feature type="domain" description="Zinc finger DksA/TraR C4-type" evidence="5">
    <location>
        <begin position="34"/>
        <end position="66"/>
    </location>
</feature>
<keyword evidence="2" id="KW-0863">Zinc-finger</keyword>
<name>A0A397PEH8_9SPHN</name>
<evidence type="ECO:0000256" key="1">
    <source>
        <dbReference type="ARBA" id="ARBA00022723"/>
    </source>
</evidence>
<dbReference type="Proteomes" id="UP000266568">
    <property type="component" value="Unassembled WGS sequence"/>
</dbReference>
<dbReference type="InterPro" id="IPR000962">
    <property type="entry name" value="Znf_DskA_TraR"/>
</dbReference>
<dbReference type="PROSITE" id="PS51128">
    <property type="entry name" value="ZF_DKSA_2"/>
    <property type="match status" value="1"/>
</dbReference>
<dbReference type="AlphaFoldDB" id="A0A397PEH8"/>
<gene>
    <name evidence="6" type="ORF">DFR49_2297</name>
</gene>
<dbReference type="RefSeq" id="WP_211325868.1">
    <property type="nucleotide sequence ID" value="NZ_QXDC01000003.1"/>
</dbReference>
<proteinExistence type="predicted"/>
<evidence type="ECO:0000256" key="4">
    <source>
        <dbReference type="PROSITE-ProRule" id="PRU00510"/>
    </source>
</evidence>
<evidence type="ECO:0000256" key="2">
    <source>
        <dbReference type="ARBA" id="ARBA00022771"/>
    </source>
</evidence>
<dbReference type="GO" id="GO:0008270">
    <property type="term" value="F:zinc ion binding"/>
    <property type="evidence" value="ECO:0007669"/>
    <property type="project" value="UniProtKB-KW"/>
</dbReference>
<protein>
    <submittedName>
        <fullName evidence="6">TraR/DksA family transcriptional regulator</fullName>
    </submittedName>
</protein>
<organism evidence="6 7">
    <name type="scientific">Hephaestia caeni</name>
    <dbReference type="NCBI Taxonomy" id="645617"/>
    <lineage>
        <taxon>Bacteria</taxon>
        <taxon>Pseudomonadati</taxon>
        <taxon>Pseudomonadota</taxon>
        <taxon>Alphaproteobacteria</taxon>
        <taxon>Sphingomonadales</taxon>
        <taxon>Sphingomonadaceae</taxon>
        <taxon>Hephaestia</taxon>
    </lineage>
</organism>
<dbReference type="EMBL" id="QXDC01000003">
    <property type="protein sequence ID" value="RIA44061.1"/>
    <property type="molecule type" value="Genomic_DNA"/>
</dbReference>
<reference evidence="6 7" key="1">
    <citation type="submission" date="2018-08" db="EMBL/GenBank/DDBJ databases">
        <title>Genomic Encyclopedia of Type Strains, Phase IV (KMG-IV): sequencing the most valuable type-strain genomes for metagenomic binning, comparative biology and taxonomic classification.</title>
        <authorList>
            <person name="Goeker M."/>
        </authorList>
    </citation>
    <scope>NUCLEOTIDE SEQUENCE [LARGE SCALE GENOMIC DNA]</scope>
    <source>
        <strain evidence="6 7">DSM 25527</strain>
    </source>
</reference>
<accession>A0A397PEH8</accession>
<sequence>MNGERLIENMAVRIEEERDAGVERVRRRIARTGRAHCLNCGDGIEPARRAALTSAIRCVECERRREVRAMRGW</sequence>
<dbReference type="Pfam" id="PF01258">
    <property type="entry name" value="zf-dskA_traR"/>
    <property type="match status" value="1"/>
</dbReference>
<dbReference type="Gene3D" id="1.20.120.910">
    <property type="entry name" value="DksA, coiled-coil domain"/>
    <property type="match status" value="1"/>
</dbReference>
<evidence type="ECO:0000259" key="5">
    <source>
        <dbReference type="Pfam" id="PF01258"/>
    </source>
</evidence>
<keyword evidence="1" id="KW-0479">Metal-binding</keyword>
<comment type="caution">
    <text evidence="6">The sequence shown here is derived from an EMBL/GenBank/DDBJ whole genome shotgun (WGS) entry which is preliminary data.</text>
</comment>
<evidence type="ECO:0000313" key="7">
    <source>
        <dbReference type="Proteomes" id="UP000266568"/>
    </source>
</evidence>